<dbReference type="PANTHER" id="PTHR38032:SF1">
    <property type="entry name" value="RNA-BINDING PROTEIN KHPB N-TERMINAL DOMAIN-CONTAINING PROTEIN"/>
    <property type="match status" value="1"/>
</dbReference>
<name>A0A5C1QSV1_9SPIO</name>
<reference evidence="2 3" key="1">
    <citation type="submission" date="2019-02" db="EMBL/GenBank/DDBJ databases">
        <title>Complete Genome Sequence and Methylome Analysis of free living Spirochaetas.</title>
        <authorList>
            <person name="Fomenkov A."/>
            <person name="Dubinina G."/>
            <person name="Leshcheva N."/>
            <person name="Mikheeva N."/>
            <person name="Grabovich M."/>
            <person name="Vincze T."/>
            <person name="Roberts R.J."/>
        </authorList>
    </citation>
    <scope>NUCLEOTIDE SEQUENCE [LARGE SCALE GENOMIC DNA]</scope>
    <source>
        <strain evidence="2 3">K2</strain>
    </source>
</reference>
<feature type="domain" description="Flagellar Assembly Protein A N-terminal region" evidence="1">
    <location>
        <begin position="10"/>
        <end position="91"/>
    </location>
</feature>
<dbReference type="OrthoDB" id="9775837at2"/>
<feature type="domain" description="Flagellar Assembly Protein A N-terminal region" evidence="1">
    <location>
        <begin position="520"/>
        <end position="679"/>
    </location>
</feature>
<evidence type="ECO:0000313" key="3">
    <source>
        <dbReference type="Proteomes" id="UP000324209"/>
    </source>
</evidence>
<sequence>MSFEFNGKLSVQTDEKYLSAKIHFTPISSQESHNLASLQALLEKEGIVYGIDQAVLEKTAEEFSETMEPYLSDVIAKGNPPQGGTGQTYEFSPFATPKNLQTVLKKIMSMKKAPVIMKTISVKVTKDKRVKDKGLFKGGKEKIITVEEEEQKRIRVDVSDEVLDIGFFEKGAVICRMSSSTGEAKKGKDIRGNDLLPPEIIEGEFWPGKNIIKEKTEILAGETGFVRKGKNWLDLLPFENHSWSVFRSDNKADCLLELTAGNKFAAPPEVSEIKQAVLQLGVSQDVLVSDRKIMQFLGSSCRSGGTHTFCLTKDRDGSFDIEVNSLSTEAKLHLYKGSGKGRSLNLKQAWNRVLDLKIVHFEAERIKKEILDFHGSEDKETTILLAAGQDPRRGDDREILIEVEYLSEDDVGSIKDRIKELKVLAPSFKDFPVDKIEKMAPVKKGMKLFQLGKQKGGKDGRDIYGNIIQGIEGNDPILNIYENISIQDEVATSKINGILDFACDNMIYYLRVREHEDARIMVSLSDNSMTAYVSFLSPQGSGKPVSLESIHSVLEEKGIVKGILEDEIRKIVTLAEEGQIVTDYPVAEGKMPFLEEQTLKFLVDLEPGTKDNVPVDAGDLIAEIQKQGDGESTGYNVLGEQLYSENDKGLEREDNVLLEEVEGRTLLKSGTKGLLCLENGKLYIKEKQTIRGDISRTTGNLQFPGSIAISGSVLSGIFVKAGKDLTVMEVVEASLLSAGGSIIIGKGVKGDHKAVLRAGENITLGFAEATNIMVNGVLYLKKALMNCVIKCNGKIESDSGNTRIIGGHLKVKNGITVGSIGSESETKTYISFGQDYLVEDQINVVTKEIDQITQALPEIESHLKLAGEKRNQKKLMALRKKKVQMLKVLEKQGIKNFFLKEKFEIHFDSMIKVSNTVFPGVTFESHGRTYTVKQKLNSIIIYFDSKTGKILTKPLI</sequence>
<dbReference type="InterPro" id="IPR046865">
    <property type="entry name" value="FapA_b_solenoid"/>
</dbReference>
<protein>
    <submittedName>
        <fullName evidence="2">DUF342 domain-containing protein</fullName>
    </submittedName>
</protein>
<dbReference type="Pfam" id="PF03961">
    <property type="entry name" value="FapA"/>
    <property type="match status" value="1"/>
</dbReference>
<evidence type="ECO:0000259" key="1">
    <source>
        <dbReference type="Pfam" id="PF20250"/>
    </source>
</evidence>
<dbReference type="PANTHER" id="PTHR38032">
    <property type="entry name" value="POLYMERASE-RELATED"/>
    <property type="match status" value="1"/>
</dbReference>
<evidence type="ECO:0000313" key="2">
    <source>
        <dbReference type="EMBL" id="QEN09092.1"/>
    </source>
</evidence>
<proteinExistence type="predicted"/>
<feature type="domain" description="Flagellar Assembly Protein A N-terminal region" evidence="1">
    <location>
        <begin position="320"/>
        <end position="500"/>
    </location>
</feature>
<dbReference type="EMBL" id="CP036150">
    <property type="protein sequence ID" value="QEN09092.1"/>
    <property type="molecule type" value="Genomic_DNA"/>
</dbReference>
<dbReference type="InterPro" id="IPR005646">
    <property type="entry name" value="FapA"/>
</dbReference>
<dbReference type="InterPro" id="IPR046866">
    <property type="entry name" value="FapA_N"/>
</dbReference>
<dbReference type="AlphaFoldDB" id="A0A5C1QSV1"/>
<organism evidence="2 3">
    <name type="scientific">Oceanispirochaeta crateris</name>
    <dbReference type="NCBI Taxonomy" id="2518645"/>
    <lineage>
        <taxon>Bacteria</taxon>
        <taxon>Pseudomonadati</taxon>
        <taxon>Spirochaetota</taxon>
        <taxon>Spirochaetia</taxon>
        <taxon>Spirochaetales</taxon>
        <taxon>Spirochaetaceae</taxon>
        <taxon>Oceanispirochaeta</taxon>
    </lineage>
</organism>
<keyword evidence="3" id="KW-1185">Reference proteome</keyword>
<dbReference type="RefSeq" id="WP_149487168.1">
    <property type="nucleotide sequence ID" value="NZ_CP036150.1"/>
</dbReference>
<gene>
    <name evidence="2" type="ORF">EXM22_14300</name>
</gene>
<dbReference type="Proteomes" id="UP000324209">
    <property type="component" value="Chromosome"/>
</dbReference>
<accession>A0A5C1QSV1</accession>
<dbReference type="KEGG" id="ock:EXM22_14300"/>
<dbReference type="Pfam" id="PF20250">
    <property type="entry name" value="FapA_N"/>
    <property type="match status" value="3"/>
</dbReference>